<dbReference type="NCBIfam" id="TIGR01200">
    <property type="entry name" value="GLPGLI"/>
    <property type="match status" value="1"/>
</dbReference>
<sequence>MKFPLFKILSLWLVFSSQVFAQKPEPVVLQVVYKFTHQYDTTDVNRIKVENYVLLVGQTSSAYKSFDRVIQDSIAQASYKLTGMMGGAAGLKRTNSDELYFYFSPEKAYLKTGLLGNYIIERPFNKLQWSILKETKRIANLVCQKATASYMGRKYTAWFDTEYPFKAGPWKLHGLPGLIVSAADETGRIRFELASIRQVKDLSKSIEWDKSAKSITYEQYQNIAKSFENDPKAAMESMFNVKITTGRPMAHKNLLIDKNINFPLEVPPSKK</sequence>
<keyword evidence="3" id="KW-1185">Reference proteome</keyword>
<name>A0A7T7FB50_9SPHI</name>
<dbReference type="KEGG" id="mgik:GO620_001395"/>
<organism evidence="2 3">
    <name type="scientific">Mucilaginibacter ginkgonis</name>
    <dbReference type="NCBI Taxonomy" id="2682091"/>
    <lineage>
        <taxon>Bacteria</taxon>
        <taxon>Pseudomonadati</taxon>
        <taxon>Bacteroidota</taxon>
        <taxon>Sphingobacteriia</taxon>
        <taxon>Sphingobacteriales</taxon>
        <taxon>Sphingobacteriaceae</taxon>
        <taxon>Mucilaginibacter</taxon>
    </lineage>
</organism>
<dbReference type="RefSeq" id="WP_198173478.1">
    <property type="nucleotide sequence ID" value="NZ_CP066775.1"/>
</dbReference>
<protein>
    <submittedName>
        <fullName evidence="2">GLPGLI family protein</fullName>
    </submittedName>
</protein>
<gene>
    <name evidence="2" type="ORF">GO620_001395</name>
</gene>
<dbReference type="AlphaFoldDB" id="A0A7T7FB50"/>
<dbReference type="EMBL" id="CP066775">
    <property type="protein sequence ID" value="QQL50133.1"/>
    <property type="molecule type" value="Genomic_DNA"/>
</dbReference>
<evidence type="ECO:0000256" key="1">
    <source>
        <dbReference type="SAM" id="SignalP"/>
    </source>
</evidence>
<dbReference type="InterPro" id="IPR005901">
    <property type="entry name" value="GLPGLI"/>
</dbReference>
<feature type="signal peptide" evidence="1">
    <location>
        <begin position="1"/>
        <end position="21"/>
    </location>
</feature>
<keyword evidence="1" id="KW-0732">Signal</keyword>
<accession>A0A7T7FB50</accession>
<reference evidence="2 3" key="1">
    <citation type="submission" date="2020-12" db="EMBL/GenBank/DDBJ databases">
        <title>HMF7856_wgs.fasta genome submission.</title>
        <authorList>
            <person name="Kang H."/>
            <person name="Kim H."/>
            <person name="Joh K."/>
        </authorList>
    </citation>
    <scope>NUCLEOTIDE SEQUENCE [LARGE SCALE GENOMIC DNA]</scope>
    <source>
        <strain evidence="2 3">HMF7856</strain>
    </source>
</reference>
<evidence type="ECO:0000313" key="2">
    <source>
        <dbReference type="EMBL" id="QQL50133.1"/>
    </source>
</evidence>
<proteinExistence type="predicted"/>
<evidence type="ECO:0000313" key="3">
    <source>
        <dbReference type="Proteomes" id="UP000429232"/>
    </source>
</evidence>
<feature type="chain" id="PRO_5031309940" evidence="1">
    <location>
        <begin position="22"/>
        <end position="271"/>
    </location>
</feature>
<dbReference type="Proteomes" id="UP000429232">
    <property type="component" value="Chromosome"/>
</dbReference>